<dbReference type="InterPro" id="IPR013902">
    <property type="entry name" value="Mug135-like_C"/>
</dbReference>
<dbReference type="Pfam" id="PF08593">
    <property type="entry name" value="Mug135_C"/>
    <property type="match status" value="1"/>
</dbReference>
<comment type="similarity">
    <text evidence="1">Belongs to the UPF0612 family.</text>
</comment>
<evidence type="ECO:0000256" key="2">
    <source>
        <dbReference type="SAM" id="Coils"/>
    </source>
</evidence>
<protein>
    <recommendedName>
        <fullName evidence="4">Mug135-like C-terminal domain-containing protein</fullName>
    </recommendedName>
</protein>
<feature type="domain" description="Mug135-like C-terminal" evidence="4">
    <location>
        <begin position="82"/>
        <end position="165"/>
    </location>
</feature>
<dbReference type="AlphaFoldDB" id="A0A067MIH6"/>
<dbReference type="InParanoid" id="A0A067MIH6"/>
<organism evidence="5 6">
    <name type="scientific">Botryobasidium botryosum (strain FD-172 SS1)</name>
    <dbReference type="NCBI Taxonomy" id="930990"/>
    <lineage>
        <taxon>Eukaryota</taxon>
        <taxon>Fungi</taxon>
        <taxon>Dikarya</taxon>
        <taxon>Basidiomycota</taxon>
        <taxon>Agaricomycotina</taxon>
        <taxon>Agaricomycetes</taxon>
        <taxon>Cantharellales</taxon>
        <taxon>Botryobasidiaceae</taxon>
        <taxon>Botryobasidium</taxon>
    </lineage>
</organism>
<dbReference type="EMBL" id="KL198059">
    <property type="protein sequence ID" value="KDQ11336.1"/>
    <property type="molecule type" value="Genomic_DNA"/>
</dbReference>
<dbReference type="Proteomes" id="UP000027195">
    <property type="component" value="Unassembled WGS sequence"/>
</dbReference>
<name>A0A067MIH6_BOTB1</name>
<feature type="region of interest" description="Disordered" evidence="3">
    <location>
        <begin position="1"/>
        <end position="20"/>
    </location>
</feature>
<evidence type="ECO:0000313" key="5">
    <source>
        <dbReference type="EMBL" id="KDQ11336.1"/>
    </source>
</evidence>
<proteinExistence type="inferred from homology"/>
<feature type="coiled-coil region" evidence="2">
    <location>
        <begin position="35"/>
        <end position="69"/>
    </location>
</feature>
<reference evidence="6" key="1">
    <citation type="journal article" date="2014" name="Proc. Natl. Acad. Sci. U.S.A.">
        <title>Extensive sampling of basidiomycete genomes demonstrates inadequacy of the white-rot/brown-rot paradigm for wood decay fungi.</title>
        <authorList>
            <person name="Riley R."/>
            <person name="Salamov A.A."/>
            <person name="Brown D.W."/>
            <person name="Nagy L.G."/>
            <person name="Floudas D."/>
            <person name="Held B.W."/>
            <person name="Levasseur A."/>
            <person name="Lombard V."/>
            <person name="Morin E."/>
            <person name="Otillar R."/>
            <person name="Lindquist E.A."/>
            <person name="Sun H."/>
            <person name="LaButti K.M."/>
            <person name="Schmutz J."/>
            <person name="Jabbour D."/>
            <person name="Luo H."/>
            <person name="Baker S.E."/>
            <person name="Pisabarro A.G."/>
            <person name="Walton J.D."/>
            <person name="Blanchette R.A."/>
            <person name="Henrissat B."/>
            <person name="Martin F."/>
            <person name="Cullen D."/>
            <person name="Hibbett D.S."/>
            <person name="Grigoriev I.V."/>
        </authorList>
    </citation>
    <scope>NUCLEOTIDE SEQUENCE [LARGE SCALE GENOMIC DNA]</scope>
    <source>
        <strain evidence="6">FD-172 SS1</strain>
    </source>
</reference>
<dbReference type="OrthoDB" id="3230244at2759"/>
<gene>
    <name evidence="5" type="ORF">BOTBODRAFT_35419</name>
</gene>
<accession>A0A067MIH6</accession>
<evidence type="ECO:0000256" key="1">
    <source>
        <dbReference type="ARBA" id="ARBA00005788"/>
    </source>
</evidence>
<evidence type="ECO:0000259" key="4">
    <source>
        <dbReference type="Pfam" id="PF08593"/>
    </source>
</evidence>
<sequence length="172" mass="19652">MSSSNNLAAPFDPVTLATAGQDPPAWAQTLLQAVKQVVNEKFDRMEERLIRFEERLDRTDEKSNKITQEMERISCLSKKNNNSFPQSGDSVPFQIIPLADGSLPTDHTRQNGERFPPIFRAKEIRGMDRDCLEEYLDLYGLRPNPDLDKDNLEVKRLRLARGIGAYQVNFNV</sequence>
<evidence type="ECO:0000313" key="6">
    <source>
        <dbReference type="Proteomes" id="UP000027195"/>
    </source>
</evidence>
<dbReference type="HOGENOM" id="CLU_1555005_0_0_1"/>
<keyword evidence="6" id="KW-1185">Reference proteome</keyword>
<evidence type="ECO:0000256" key="3">
    <source>
        <dbReference type="SAM" id="MobiDB-lite"/>
    </source>
</evidence>
<keyword evidence="2" id="KW-0175">Coiled coil</keyword>